<accession>A0A445BLL3</accession>
<dbReference type="AlphaFoldDB" id="A0A445BLL3"/>
<dbReference type="EMBL" id="SDMP01000009">
    <property type="protein sequence ID" value="RYR39553.1"/>
    <property type="molecule type" value="Genomic_DNA"/>
</dbReference>
<proteinExistence type="predicted"/>
<reference evidence="1 2" key="1">
    <citation type="submission" date="2019-01" db="EMBL/GenBank/DDBJ databases">
        <title>Sequencing of cultivated peanut Arachis hypogaea provides insights into genome evolution and oil improvement.</title>
        <authorList>
            <person name="Chen X."/>
        </authorList>
    </citation>
    <scope>NUCLEOTIDE SEQUENCE [LARGE SCALE GENOMIC DNA]</scope>
    <source>
        <strain evidence="2">cv. Fuhuasheng</strain>
        <tissue evidence="1">Leaves</tissue>
    </source>
</reference>
<name>A0A445BLL3_ARAHY</name>
<organism evidence="1 2">
    <name type="scientific">Arachis hypogaea</name>
    <name type="common">Peanut</name>
    <dbReference type="NCBI Taxonomy" id="3818"/>
    <lineage>
        <taxon>Eukaryota</taxon>
        <taxon>Viridiplantae</taxon>
        <taxon>Streptophyta</taxon>
        <taxon>Embryophyta</taxon>
        <taxon>Tracheophyta</taxon>
        <taxon>Spermatophyta</taxon>
        <taxon>Magnoliopsida</taxon>
        <taxon>eudicotyledons</taxon>
        <taxon>Gunneridae</taxon>
        <taxon>Pentapetalae</taxon>
        <taxon>rosids</taxon>
        <taxon>fabids</taxon>
        <taxon>Fabales</taxon>
        <taxon>Fabaceae</taxon>
        <taxon>Papilionoideae</taxon>
        <taxon>50 kb inversion clade</taxon>
        <taxon>dalbergioids sensu lato</taxon>
        <taxon>Dalbergieae</taxon>
        <taxon>Pterocarpus clade</taxon>
        <taxon>Arachis</taxon>
    </lineage>
</organism>
<protein>
    <recommendedName>
        <fullName evidence="3">Retrotransposon gag domain-containing protein</fullName>
    </recommendedName>
</protein>
<keyword evidence="2" id="KW-1185">Reference proteome</keyword>
<dbReference type="Proteomes" id="UP000289738">
    <property type="component" value="Chromosome A09"/>
</dbReference>
<evidence type="ECO:0008006" key="3">
    <source>
        <dbReference type="Google" id="ProtNLM"/>
    </source>
</evidence>
<evidence type="ECO:0000313" key="1">
    <source>
        <dbReference type="EMBL" id="RYR39553.1"/>
    </source>
</evidence>
<gene>
    <name evidence="1" type="ORF">Ahy_A09g045108</name>
</gene>
<comment type="caution">
    <text evidence="1">The sequence shown here is derived from an EMBL/GenBank/DDBJ whole genome shotgun (WGS) entry which is preliminary data.</text>
</comment>
<evidence type="ECO:0000313" key="2">
    <source>
        <dbReference type="Proteomes" id="UP000289738"/>
    </source>
</evidence>
<sequence length="91" mass="10534">MLISSGDDRNTNNTYLQEQFAQHLVESPRRGPSSPVFGHPRPMKVDFPHFSGAEDVSQWIYRVERFFQIYDIPEDQRLDLVAVNLKGRTLA</sequence>